<gene>
    <name evidence="3" type="ORF">D5H75_09280</name>
</gene>
<dbReference type="OrthoDB" id="3819655at2"/>
<protein>
    <recommendedName>
        <fullName evidence="2">Low molecular weight protein antigen 6 PH domain-containing protein</fullName>
    </recommendedName>
</protein>
<keyword evidence="4" id="KW-1185">Reference proteome</keyword>
<proteinExistence type="predicted"/>
<sequence length="230" mass="24984">MVYGERHEVRVHPVRRAPRADQRRHQARVRAAQVGSGPSVKPQVFRSRLALAFGFVWLAFVLFNLVDIAIRGRNAEGLAASAVLLAITAVVYVTCLRPGIVAREDGVLVRNPLRTAFLPWRAIDEIAVAHAIVFKSGDLVVRSWTPQTSAKERAQAVRKGPEQSAELKPDAREAFRGRTHADYVAAQLEEMAEQRAGRSAETPATVSWAPTSVGAMAAAALLVILAIVLG</sequence>
<feature type="transmembrane region" description="Helical" evidence="1">
    <location>
        <begin position="208"/>
        <end position="229"/>
    </location>
</feature>
<name>A0A3A4AZG4_9ACTN</name>
<comment type="caution">
    <text evidence="3">The sequence shown here is derived from an EMBL/GenBank/DDBJ whole genome shotgun (WGS) entry which is preliminary data.</text>
</comment>
<feature type="transmembrane region" description="Helical" evidence="1">
    <location>
        <begin position="49"/>
        <end position="66"/>
    </location>
</feature>
<feature type="domain" description="Low molecular weight protein antigen 6 PH" evidence="2">
    <location>
        <begin position="97"/>
        <end position="128"/>
    </location>
</feature>
<dbReference type="AlphaFoldDB" id="A0A3A4AZG4"/>
<organism evidence="3 4">
    <name type="scientific">Bailinhaonella thermotolerans</name>
    <dbReference type="NCBI Taxonomy" id="1070861"/>
    <lineage>
        <taxon>Bacteria</taxon>
        <taxon>Bacillati</taxon>
        <taxon>Actinomycetota</taxon>
        <taxon>Actinomycetes</taxon>
        <taxon>Streptosporangiales</taxon>
        <taxon>Streptosporangiaceae</taxon>
        <taxon>Bailinhaonella</taxon>
    </lineage>
</organism>
<keyword evidence="1" id="KW-0472">Membrane</keyword>
<accession>A0A3A4AZG4</accession>
<evidence type="ECO:0000259" key="2">
    <source>
        <dbReference type="Pfam" id="PF10756"/>
    </source>
</evidence>
<dbReference type="EMBL" id="QZEY01000003">
    <property type="protein sequence ID" value="RJL33048.1"/>
    <property type="molecule type" value="Genomic_DNA"/>
</dbReference>
<dbReference type="Pfam" id="PF10756">
    <property type="entry name" value="bPH_6"/>
    <property type="match status" value="1"/>
</dbReference>
<evidence type="ECO:0000313" key="3">
    <source>
        <dbReference type="EMBL" id="RJL33048.1"/>
    </source>
</evidence>
<dbReference type="Proteomes" id="UP000265768">
    <property type="component" value="Unassembled WGS sequence"/>
</dbReference>
<evidence type="ECO:0000256" key="1">
    <source>
        <dbReference type="SAM" id="Phobius"/>
    </source>
</evidence>
<dbReference type="InterPro" id="IPR019692">
    <property type="entry name" value="CFP-6_PH"/>
</dbReference>
<evidence type="ECO:0000313" key="4">
    <source>
        <dbReference type="Proteomes" id="UP000265768"/>
    </source>
</evidence>
<keyword evidence="1" id="KW-0812">Transmembrane</keyword>
<keyword evidence="1" id="KW-1133">Transmembrane helix</keyword>
<reference evidence="3 4" key="1">
    <citation type="submission" date="2018-09" db="EMBL/GenBank/DDBJ databases">
        <title>YIM 75507 draft genome.</title>
        <authorList>
            <person name="Tang S."/>
            <person name="Feng Y."/>
        </authorList>
    </citation>
    <scope>NUCLEOTIDE SEQUENCE [LARGE SCALE GENOMIC DNA]</scope>
    <source>
        <strain evidence="3 4">YIM 75507</strain>
    </source>
</reference>
<feature type="transmembrane region" description="Helical" evidence="1">
    <location>
        <begin position="78"/>
        <end position="100"/>
    </location>
</feature>